<dbReference type="EMBL" id="JACIJP010000001">
    <property type="protein sequence ID" value="MBB6123372.1"/>
    <property type="molecule type" value="Genomic_DNA"/>
</dbReference>
<feature type="binding site" evidence="7">
    <location>
        <position position="10"/>
    </location>
    <ligand>
        <name>FMN</name>
        <dbReference type="ChEBI" id="CHEBI:58210"/>
        <note>ligand shared between dimeric partners</note>
    </ligand>
</feature>
<dbReference type="PANTHER" id="PTHR43821">
    <property type="entry name" value="NAD(P)H NITROREDUCTASE YDJA-RELATED"/>
    <property type="match status" value="1"/>
</dbReference>
<gene>
    <name evidence="9" type="ORF">FHS92_001079</name>
</gene>
<dbReference type="PANTHER" id="PTHR43821:SF1">
    <property type="entry name" value="NAD(P)H NITROREDUCTASE YDJA-RELATED"/>
    <property type="match status" value="1"/>
</dbReference>
<keyword evidence="3 7" id="KW-0288">FMN</keyword>
<dbReference type="Gene3D" id="3.40.109.10">
    <property type="entry name" value="NADH Oxidase"/>
    <property type="match status" value="1"/>
</dbReference>
<evidence type="ECO:0000256" key="1">
    <source>
        <dbReference type="ARBA" id="ARBA00007118"/>
    </source>
</evidence>
<keyword evidence="5" id="KW-0560">Oxidoreductase</keyword>
<accession>A0A841IZ16</accession>
<dbReference type="CDD" id="cd02135">
    <property type="entry name" value="YdjA-like"/>
    <property type="match status" value="1"/>
</dbReference>
<evidence type="ECO:0000256" key="3">
    <source>
        <dbReference type="ARBA" id="ARBA00022643"/>
    </source>
</evidence>
<keyword evidence="4" id="KW-0521">NADP</keyword>
<evidence type="ECO:0000256" key="2">
    <source>
        <dbReference type="ARBA" id="ARBA00022630"/>
    </source>
</evidence>
<comment type="caution">
    <text evidence="9">The sequence shown here is derived from an EMBL/GenBank/DDBJ whole genome shotgun (WGS) entry which is preliminary data.</text>
</comment>
<evidence type="ECO:0000313" key="10">
    <source>
        <dbReference type="Proteomes" id="UP000552700"/>
    </source>
</evidence>
<keyword evidence="2" id="KW-0285">Flavoprotein</keyword>
<feature type="domain" description="Nitroreductase" evidence="8">
    <location>
        <begin position="4"/>
        <end position="138"/>
    </location>
</feature>
<dbReference type="InterPro" id="IPR026021">
    <property type="entry name" value="YdjA-like"/>
</dbReference>
<evidence type="ECO:0000259" key="8">
    <source>
        <dbReference type="Pfam" id="PF00881"/>
    </source>
</evidence>
<evidence type="ECO:0000256" key="5">
    <source>
        <dbReference type="ARBA" id="ARBA00023002"/>
    </source>
</evidence>
<dbReference type="InterPro" id="IPR000415">
    <property type="entry name" value="Nitroreductase-like"/>
</dbReference>
<dbReference type="PIRSF" id="PIRSF000232">
    <property type="entry name" value="YdjA"/>
    <property type="match status" value="1"/>
</dbReference>
<reference evidence="9 10" key="1">
    <citation type="submission" date="2020-08" db="EMBL/GenBank/DDBJ databases">
        <title>Genomic Encyclopedia of Type Strains, Phase IV (KMG-IV): sequencing the most valuable type-strain genomes for metagenomic binning, comparative biology and taxonomic classification.</title>
        <authorList>
            <person name="Goeker M."/>
        </authorList>
    </citation>
    <scope>NUCLEOTIDE SEQUENCE [LARGE SCALE GENOMIC DNA]</scope>
    <source>
        <strain evidence="9 10">DSM 102255</strain>
    </source>
</reference>
<evidence type="ECO:0000313" key="9">
    <source>
        <dbReference type="EMBL" id="MBB6123372.1"/>
    </source>
</evidence>
<organism evidence="9 10">
    <name type="scientific">Sphingobium subterraneum</name>
    <dbReference type="NCBI Taxonomy" id="627688"/>
    <lineage>
        <taxon>Bacteria</taxon>
        <taxon>Pseudomonadati</taxon>
        <taxon>Pseudomonadota</taxon>
        <taxon>Alphaproteobacteria</taxon>
        <taxon>Sphingomonadales</taxon>
        <taxon>Sphingomonadaceae</taxon>
        <taxon>Sphingobium</taxon>
    </lineage>
</organism>
<comment type="similarity">
    <text evidence="1">Belongs to the nitroreductase family.</text>
</comment>
<dbReference type="AlphaFoldDB" id="A0A841IZ16"/>
<keyword evidence="6" id="KW-0520">NAD</keyword>
<comment type="cofactor">
    <cofactor evidence="7">
        <name>FMN</name>
        <dbReference type="ChEBI" id="CHEBI:58210"/>
    </cofactor>
    <text evidence="7">Binds 1 FMN per subunit.</text>
</comment>
<evidence type="ECO:0000256" key="6">
    <source>
        <dbReference type="ARBA" id="ARBA00023027"/>
    </source>
</evidence>
<keyword evidence="10" id="KW-1185">Reference proteome</keyword>
<dbReference type="Pfam" id="PF00881">
    <property type="entry name" value="Nitroreductase"/>
    <property type="match status" value="1"/>
</dbReference>
<feature type="binding site" evidence="7">
    <location>
        <position position="14"/>
    </location>
    <ligand>
        <name>FMN</name>
        <dbReference type="ChEBI" id="CHEBI:58210"/>
        <note>ligand shared between dimeric partners</note>
    </ligand>
</feature>
<sequence>MDIILKAAVRAPDHGRLAPWRLTVIEGAAREKLGQAYVNLKRRLSPDQPSFDQGKELMKAFRAPTIIAVGVSIQEDHKVPAVEQIVAAGAAVQNMFLAAHALGLGAMWKTGDLAYDDNMKSLLGLKASDAIVALLFVGTPPKLPPAPVAELKGCVSWL</sequence>
<proteinExistence type="inferred from homology"/>
<dbReference type="InterPro" id="IPR029479">
    <property type="entry name" value="Nitroreductase"/>
</dbReference>
<evidence type="ECO:0000256" key="4">
    <source>
        <dbReference type="ARBA" id="ARBA00022857"/>
    </source>
</evidence>
<dbReference type="SUPFAM" id="SSF55469">
    <property type="entry name" value="FMN-dependent nitroreductase-like"/>
    <property type="match status" value="1"/>
</dbReference>
<dbReference type="InterPro" id="IPR052530">
    <property type="entry name" value="NAD(P)H_nitroreductase"/>
</dbReference>
<protein>
    <submittedName>
        <fullName evidence="9">Nitroreductase</fullName>
    </submittedName>
</protein>
<name>A0A841IZ16_9SPHN</name>
<evidence type="ECO:0000256" key="7">
    <source>
        <dbReference type="PIRSR" id="PIRSR000232-1"/>
    </source>
</evidence>
<feature type="binding site" description="in other chain" evidence="7">
    <location>
        <begin position="108"/>
        <end position="110"/>
    </location>
    <ligand>
        <name>FMN</name>
        <dbReference type="ChEBI" id="CHEBI:58210"/>
        <note>ligand shared between dimeric partners</note>
    </ligand>
</feature>
<dbReference type="Proteomes" id="UP000552700">
    <property type="component" value="Unassembled WGS sequence"/>
</dbReference>
<dbReference type="GO" id="GO:0016491">
    <property type="term" value="F:oxidoreductase activity"/>
    <property type="evidence" value="ECO:0007669"/>
    <property type="project" value="UniProtKB-KW"/>
</dbReference>